<evidence type="ECO:0000313" key="4">
    <source>
        <dbReference type="Proteomes" id="UP001519924"/>
    </source>
</evidence>
<dbReference type="Gene3D" id="3.40.190.150">
    <property type="entry name" value="Bordetella uptake gene, domain 1"/>
    <property type="match status" value="1"/>
</dbReference>
<feature type="region of interest" description="Disordered" evidence="2">
    <location>
        <begin position="1"/>
        <end position="50"/>
    </location>
</feature>
<proteinExistence type="inferred from homology"/>
<dbReference type="EMBL" id="JAHZUY010000012">
    <property type="protein sequence ID" value="MBW8269241.1"/>
    <property type="molecule type" value="Genomic_DNA"/>
</dbReference>
<dbReference type="Pfam" id="PF03401">
    <property type="entry name" value="TctC"/>
    <property type="match status" value="1"/>
</dbReference>
<sequence>MRARARQAEEPCRPARAPGRAAAGSVPLAGAGGRGGGLAERGAPPDPEGVRTWTWEEPVPLDRRAWLVGIAFGGLAAPRLLRAQAAASWPTRPVRIIVPFGLGGSADVAARFLAEPLGQALGQPVVVENRPGAGAVIGTEAVAKSPPDGHTLLMMSNTHTANETLLPNRPYALMRDLAPVAAVNIAYNVLVVHPSLPARTVAELIAYAKANPGRLDYASSGPGTPYHIAGEVFRAMAGIEVTHVPFRGSDQARTAVIGGQVPIMFDAIPTMAEHIRSGRVRGLATTGPQRSPLLPELPTVAETLPGYESALWLGLMAPAGTPRPVIERLNAEVNRILALPATREAQARLGAQPMPMTIAEFDAFLRRDIERQREWIRMARIQAS</sequence>
<feature type="compositionally biased region" description="Basic and acidic residues" evidence="2">
    <location>
        <begin position="1"/>
        <end position="13"/>
    </location>
</feature>
<feature type="compositionally biased region" description="Gly residues" evidence="2">
    <location>
        <begin position="30"/>
        <end position="39"/>
    </location>
</feature>
<dbReference type="PANTHER" id="PTHR42928:SF5">
    <property type="entry name" value="BLR1237 PROTEIN"/>
    <property type="match status" value="1"/>
</dbReference>
<dbReference type="CDD" id="cd13578">
    <property type="entry name" value="PBP2_Bug27"/>
    <property type="match status" value="1"/>
</dbReference>
<dbReference type="InterPro" id="IPR005064">
    <property type="entry name" value="BUG"/>
</dbReference>
<feature type="compositionally biased region" description="Low complexity" evidence="2">
    <location>
        <begin position="14"/>
        <end position="24"/>
    </location>
</feature>
<comment type="similarity">
    <text evidence="1">Belongs to the UPF0065 (bug) family.</text>
</comment>
<dbReference type="PANTHER" id="PTHR42928">
    <property type="entry name" value="TRICARBOXYLATE-BINDING PROTEIN"/>
    <property type="match status" value="1"/>
</dbReference>
<dbReference type="Proteomes" id="UP001519924">
    <property type="component" value="Unassembled WGS sequence"/>
</dbReference>
<evidence type="ECO:0000256" key="1">
    <source>
        <dbReference type="ARBA" id="ARBA00006987"/>
    </source>
</evidence>
<dbReference type="InterPro" id="IPR042100">
    <property type="entry name" value="Bug_dom1"/>
</dbReference>
<organism evidence="3 4">
    <name type="scientific">Caldovatus aquaticus</name>
    <dbReference type="NCBI Taxonomy" id="2865671"/>
    <lineage>
        <taxon>Bacteria</taxon>
        <taxon>Pseudomonadati</taxon>
        <taxon>Pseudomonadota</taxon>
        <taxon>Alphaproteobacteria</taxon>
        <taxon>Acetobacterales</taxon>
        <taxon>Roseomonadaceae</taxon>
        <taxon>Caldovatus</taxon>
    </lineage>
</organism>
<evidence type="ECO:0000256" key="2">
    <source>
        <dbReference type="SAM" id="MobiDB-lite"/>
    </source>
</evidence>
<comment type="caution">
    <text evidence="3">The sequence shown here is derived from an EMBL/GenBank/DDBJ whole genome shotgun (WGS) entry which is preliminary data.</text>
</comment>
<name>A0ABS7F342_9PROT</name>
<accession>A0ABS7F342</accession>
<keyword evidence="4" id="KW-1185">Reference proteome</keyword>
<gene>
    <name evidence="3" type="ORF">K1J50_07030</name>
</gene>
<evidence type="ECO:0000313" key="3">
    <source>
        <dbReference type="EMBL" id="MBW8269241.1"/>
    </source>
</evidence>
<protein>
    <submittedName>
        <fullName evidence="3">Tripartite tricarboxylate transporter substrate binding protein</fullName>
    </submittedName>
</protein>
<dbReference type="SUPFAM" id="SSF53850">
    <property type="entry name" value="Periplasmic binding protein-like II"/>
    <property type="match status" value="1"/>
</dbReference>
<reference evidence="3 4" key="1">
    <citation type="submission" date="2021-08" db="EMBL/GenBank/DDBJ databases">
        <title>Caldovatus sediminis gen. nov., sp. nov., a moderately thermophilic bacterium isolated from a hot spring.</title>
        <authorList>
            <person name="Hu C.-J."/>
            <person name="Li W.-J."/>
            <person name="Xian W.-D."/>
        </authorList>
    </citation>
    <scope>NUCLEOTIDE SEQUENCE [LARGE SCALE GENOMIC DNA]</scope>
    <source>
        <strain evidence="3 4">SYSU G05006</strain>
    </source>
</reference>
<dbReference type="Gene3D" id="3.40.190.10">
    <property type="entry name" value="Periplasmic binding protein-like II"/>
    <property type="match status" value="1"/>
</dbReference>